<dbReference type="Gene3D" id="3.40.50.2300">
    <property type="match status" value="1"/>
</dbReference>
<evidence type="ECO:0000313" key="4">
    <source>
        <dbReference type="Proteomes" id="UP000505355"/>
    </source>
</evidence>
<gene>
    <name evidence="3" type="ORF">HQ865_04450</name>
</gene>
<proteinExistence type="predicted"/>
<dbReference type="AlphaFoldDB" id="A0A7D4QDN3"/>
<sequence length="124" mass="14110">MDTLNIFLVDNDQYNLNLYRHFLGSLGYANVNIINNRTEHTIYMDEKPDLVFLGNSLGQRSGLELLKSFRSVDPEIEVVMLPQPEHKVSAANYGGVDNYVLDYMSAIVDRAARVNTYGYMRQSA</sequence>
<dbReference type="KEGG" id="mmab:HQ865_04450"/>
<keyword evidence="4" id="KW-1185">Reference proteome</keyword>
<evidence type="ECO:0000259" key="2">
    <source>
        <dbReference type="PROSITE" id="PS50110"/>
    </source>
</evidence>
<name>A0A7D4QDN3_9SPHI</name>
<organism evidence="3 4">
    <name type="scientific">Mucilaginibacter mali</name>
    <dbReference type="NCBI Taxonomy" id="2740462"/>
    <lineage>
        <taxon>Bacteria</taxon>
        <taxon>Pseudomonadati</taxon>
        <taxon>Bacteroidota</taxon>
        <taxon>Sphingobacteriia</taxon>
        <taxon>Sphingobacteriales</taxon>
        <taxon>Sphingobacteriaceae</taxon>
        <taxon>Mucilaginibacter</taxon>
    </lineage>
</organism>
<dbReference type="Pfam" id="PF00072">
    <property type="entry name" value="Response_reg"/>
    <property type="match status" value="1"/>
</dbReference>
<comment type="caution">
    <text evidence="1">Lacks conserved residue(s) required for the propagation of feature annotation.</text>
</comment>
<dbReference type="PROSITE" id="PS50110">
    <property type="entry name" value="RESPONSE_REGULATORY"/>
    <property type="match status" value="1"/>
</dbReference>
<feature type="domain" description="Response regulatory" evidence="2">
    <location>
        <begin position="5"/>
        <end position="117"/>
    </location>
</feature>
<protein>
    <submittedName>
        <fullName evidence="3">Response regulator</fullName>
    </submittedName>
</protein>
<dbReference type="RefSeq" id="WP_173413730.1">
    <property type="nucleotide sequence ID" value="NZ_CP054139.1"/>
</dbReference>
<reference evidence="3 4" key="1">
    <citation type="submission" date="2020-05" db="EMBL/GenBank/DDBJ databases">
        <title>Mucilaginibacter mali sp. nov.</title>
        <authorList>
            <person name="Kim H.S."/>
            <person name="Lee K.C."/>
            <person name="Suh M.K."/>
            <person name="Kim J.-S."/>
            <person name="Han K.-I."/>
            <person name="Eom M.K."/>
            <person name="Shin Y.K."/>
            <person name="Lee J.-S."/>
        </authorList>
    </citation>
    <scope>NUCLEOTIDE SEQUENCE [LARGE SCALE GENOMIC DNA]</scope>
    <source>
        <strain evidence="3 4">G2-14</strain>
    </source>
</reference>
<evidence type="ECO:0000256" key="1">
    <source>
        <dbReference type="PROSITE-ProRule" id="PRU00169"/>
    </source>
</evidence>
<dbReference type="CDD" id="cd00156">
    <property type="entry name" value="REC"/>
    <property type="match status" value="1"/>
</dbReference>
<dbReference type="InterPro" id="IPR001789">
    <property type="entry name" value="Sig_transdc_resp-reg_receiver"/>
</dbReference>
<dbReference type="GO" id="GO:0000160">
    <property type="term" value="P:phosphorelay signal transduction system"/>
    <property type="evidence" value="ECO:0007669"/>
    <property type="project" value="InterPro"/>
</dbReference>
<accession>A0A7D4QDN3</accession>
<dbReference type="EMBL" id="CP054139">
    <property type="protein sequence ID" value="QKJ29032.1"/>
    <property type="molecule type" value="Genomic_DNA"/>
</dbReference>
<dbReference type="InterPro" id="IPR011006">
    <property type="entry name" value="CheY-like_superfamily"/>
</dbReference>
<dbReference type="Proteomes" id="UP000505355">
    <property type="component" value="Chromosome"/>
</dbReference>
<dbReference type="SUPFAM" id="SSF52172">
    <property type="entry name" value="CheY-like"/>
    <property type="match status" value="1"/>
</dbReference>
<evidence type="ECO:0000313" key="3">
    <source>
        <dbReference type="EMBL" id="QKJ29032.1"/>
    </source>
</evidence>